<feature type="binding site" evidence="18">
    <location>
        <position position="91"/>
    </location>
    <ligand>
        <name>a divalent metal cation</name>
        <dbReference type="ChEBI" id="CHEBI:60240"/>
    </ligand>
</feature>
<feature type="binding site" evidence="17">
    <location>
        <position position="79"/>
    </location>
    <ligand>
        <name>ATP</name>
        <dbReference type="ChEBI" id="CHEBI:30616"/>
    </ligand>
</feature>
<dbReference type="AlphaFoldDB" id="A0A0G0N4D9"/>
<dbReference type="Pfam" id="PF01219">
    <property type="entry name" value="DAGK_prokar"/>
    <property type="match status" value="1"/>
</dbReference>
<feature type="binding site" evidence="18">
    <location>
        <position position="139"/>
    </location>
    <ligand>
        <name>a divalent metal cation</name>
        <dbReference type="ChEBI" id="CHEBI:60240"/>
    </ligand>
</feature>
<dbReference type="PANTHER" id="PTHR34299">
    <property type="entry name" value="DIACYLGLYCEROL KINASE"/>
    <property type="match status" value="1"/>
</dbReference>
<evidence type="ECO:0000256" key="14">
    <source>
        <dbReference type="ARBA" id="ARBA00023264"/>
    </source>
</evidence>
<feature type="transmembrane region" description="Helical" evidence="19">
    <location>
        <begin position="159"/>
        <end position="180"/>
    </location>
</feature>
<dbReference type="Gene3D" id="1.10.287.3610">
    <property type="match status" value="1"/>
</dbReference>
<evidence type="ECO:0000256" key="3">
    <source>
        <dbReference type="ARBA" id="ARBA00022475"/>
    </source>
</evidence>
<evidence type="ECO:0000256" key="8">
    <source>
        <dbReference type="ARBA" id="ARBA00022777"/>
    </source>
</evidence>
<evidence type="ECO:0000256" key="19">
    <source>
        <dbReference type="SAM" id="Phobius"/>
    </source>
</evidence>
<dbReference type="GO" id="GO:0046872">
    <property type="term" value="F:metal ion binding"/>
    <property type="evidence" value="ECO:0007669"/>
    <property type="project" value="UniProtKB-KW"/>
</dbReference>
<keyword evidence="4" id="KW-0444">Lipid biosynthesis</keyword>
<feature type="transmembrane region" description="Helical" evidence="19">
    <location>
        <begin position="94"/>
        <end position="112"/>
    </location>
</feature>
<dbReference type="InterPro" id="IPR000829">
    <property type="entry name" value="DAGK"/>
</dbReference>
<name>A0A0G0N4D9_9BACT</name>
<keyword evidence="13" id="KW-0594">Phospholipid biosynthesis</keyword>
<evidence type="ECO:0000256" key="4">
    <source>
        <dbReference type="ARBA" id="ARBA00022516"/>
    </source>
</evidence>
<dbReference type="GO" id="GO:0016301">
    <property type="term" value="F:kinase activity"/>
    <property type="evidence" value="ECO:0007669"/>
    <property type="project" value="UniProtKB-KW"/>
</dbReference>
<dbReference type="InterPro" id="IPR036945">
    <property type="entry name" value="DAGK_sf"/>
</dbReference>
<keyword evidence="5" id="KW-0808">Transferase</keyword>
<dbReference type="GO" id="GO:0005886">
    <property type="term" value="C:plasma membrane"/>
    <property type="evidence" value="ECO:0007669"/>
    <property type="project" value="UniProtKB-SubCell"/>
</dbReference>
<comment type="subcellular location">
    <subcellularLocation>
        <location evidence="1">Cell membrane</location>
        <topology evidence="1">Multi-pass membrane protein</topology>
    </subcellularLocation>
</comment>
<protein>
    <recommendedName>
        <fullName evidence="22">Diacylglycerol kinase</fullName>
    </recommendedName>
</protein>
<feature type="binding site" evidence="17">
    <location>
        <position position="91"/>
    </location>
    <ligand>
        <name>ATP</name>
        <dbReference type="ChEBI" id="CHEBI:30616"/>
    </ligand>
</feature>
<keyword evidence="12 19" id="KW-0472">Membrane</keyword>
<evidence type="ECO:0000256" key="13">
    <source>
        <dbReference type="ARBA" id="ARBA00023209"/>
    </source>
</evidence>
<dbReference type="GO" id="GO:0005524">
    <property type="term" value="F:ATP binding"/>
    <property type="evidence" value="ECO:0007669"/>
    <property type="project" value="UniProtKB-KW"/>
</dbReference>
<reference evidence="20 21" key="1">
    <citation type="journal article" date="2015" name="Nature">
        <title>rRNA introns, odd ribosomes, and small enigmatic genomes across a large radiation of phyla.</title>
        <authorList>
            <person name="Brown C.T."/>
            <person name="Hug L.A."/>
            <person name="Thomas B.C."/>
            <person name="Sharon I."/>
            <person name="Castelle C.J."/>
            <person name="Singh A."/>
            <person name="Wilkins M.J."/>
            <person name="Williams K.H."/>
            <person name="Banfield J.F."/>
        </authorList>
    </citation>
    <scope>NUCLEOTIDE SEQUENCE [LARGE SCALE GENOMIC DNA]</scope>
</reference>
<feature type="transmembrane region" description="Helical" evidence="19">
    <location>
        <begin position="118"/>
        <end position="138"/>
    </location>
</feature>
<keyword evidence="7 17" id="KW-0547">Nucleotide-binding</keyword>
<dbReference type="EMBL" id="LBWP01000021">
    <property type="protein sequence ID" value="KKR10263.1"/>
    <property type="molecule type" value="Genomic_DNA"/>
</dbReference>
<evidence type="ECO:0008006" key="22">
    <source>
        <dbReference type="Google" id="ProtNLM"/>
    </source>
</evidence>
<keyword evidence="18" id="KW-0460">Magnesium</keyword>
<evidence type="ECO:0000256" key="2">
    <source>
        <dbReference type="ARBA" id="ARBA00005967"/>
    </source>
</evidence>
<evidence type="ECO:0000256" key="11">
    <source>
        <dbReference type="ARBA" id="ARBA00023098"/>
    </source>
</evidence>
<dbReference type="GO" id="GO:0008654">
    <property type="term" value="P:phospholipid biosynthetic process"/>
    <property type="evidence" value="ECO:0007669"/>
    <property type="project" value="UniProtKB-KW"/>
</dbReference>
<accession>A0A0G0N4D9</accession>
<evidence type="ECO:0000256" key="16">
    <source>
        <dbReference type="PIRSR" id="PIRSR600829-2"/>
    </source>
</evidence>
<keyword evidence="18" id="KW-0479">Metal-binding</keyword>
<feature type="binding site" evidence="17">
    <location>
        <position position="139"/>
    </location>
    <ligand>
        <name>ATP</name>
        <dbReference type="ChEBI" id="CHEBI:30616"/>
    </ligand>
</feature>
<evidence type="ECO:0000256" key="1">
    <source>
        <dbReference type="ARBA" id="ARBA00004651"/>
    </source>
</evidence>
<dbReference type="CDD" id="cd14265">
    <property type="entry name" value="UDPK_IM_like"/>
    <property type="match status" value="1"/>
</dbReference>
<evidence type="ECO:0000256" key="18">
    <source>
        <dbReference type="PIRSR" id="PIRSR600829-4"/>
    </source>
</evidence>
<evidence type="ECO:0000256" key="5">
    <source>
        <dbReference type="ARBA" id="ARBA00022679"/>
    </source>
</evidence>
<dbReference type="PANTHER" id="PTHR34299:SF1">
    <property type="entry name" value="DIACYLGLYCEROL KINASE"/>
    <property type="match status" value="1"/>
</dbReference>
<evidence type="ECO:0000256" key="15">
    <source>
        <dbReference type="PIRSR" id="PIRSR600829-1"/>
    </source>
</evidence>
<keyword evidence="9 17" id="KW-0067">ATP-binding</keyword>
<keyword evidence="3" id="KW-1003">Cell membrane</keyword>
<evidence type="ECO:0000256" key="17">
    <source>
        <dbReference type="PIRSR" id="PIRSR600829-3"/>
    </source>
</evidence>
<dbReference type="STRING" id="1618550.UT39_C0021G0005"/>
<evidence type="ECO:0000256" key="9">
    <source>
        <dbReference type="ARBA" id="ARBA00022840"/>
    </source>
</evidence>
<comment type="caution">
    <text evidence="20">The sequence shown here is derived from an EMBL/GenBank/DDBJ whole genome shotgun (WGS) entry which is preliminary data.</text>
</comment>
<keyword evidence="11" id="KW-0443">Lipid metabolism</keyword>
<keyword evidence="8" id="KW-0418">Kinase</keyword>
<feature type="active site" description="Proton acceptor" evidence="15">
    <location>
        <position position="132"/>
    </location>
</feature>
<proteinExistence type="inferred from homology"/>
<gene>
    <name evidence="20" type="ORF">UT39_C0021G0005</name>
</gene>
<keyword evidence="10 19" id="KW-1133">Transmembrane helix</keyword>
<evidence type="ECO:0000256" key="7">
    <source>
        <dbReference type="ARBA" id="ARBA00022741"/>
    </source>
</evidence>
<evidence type="ECO:0000256" key="6">
    <source>
        <dbReference type="ARBA" id="ARBA00022692"/>
    </source>
</evidence>
<keyword evidence="14" id="KW-1208">Phospholipid metabolism</keyword>
<evidence type="ECO:0000256" key="10">
    <source>
        <dbReference type="ARBA" id="ARBA00022989"/>
    </source>
</evidence>
<comment type="cofactor">
    <cofactor evidence="18">
        <name>Mg(2+)</name>
        <dbReference type="ChEBI" id="CHEBI:18420"/>
    </cofactor>
    <text evidence="18">Mn(2+), Zn(2+), Cd(2+) and Co(2+) support activity to lesser extents.</text>
</comment>
<evidence type="ECO:0000256" key="12">
    <source>
        <dbReference type="ARBA" id="ARBA00023136"/>
    </source>
</evidence>
<dbReference type="Proteomes" id="UP000034246">
    <property type="component" value="Unassembled WGS sequence"/>
</dbReference>
<evidence type="ECO:0000313" key="20">
    <source>
        <dbReference type="EMBL" id="KKR10263.1"/>
    </source>
</evidence>
<evidence type="ECO:0000313" key="21">
    <source>
        <dbReference type="Proteomes" id="UP000034246"/>
    </source>
</evidence>
<dbReference type="InterPro" id="IPR033717">
    <property type="entry name" value="UDPK"/>
</dbReference>
<feature type="binding site" evidence="16">
    <location>
        <position position="132"/>
    </location>
    <ligand>
        <name>substrate</name>
    </ligand>
</feature>
<feature type="binding site" evidence="17">
    <location>
        <begin position="157"/>
        <end position="158"/>
    </location>
    <ligand>
        <name>ATP</name>
        <dbReference type="ChEBI" id="CHEBI:30616"/>
    </ligand>
</feature>
<sequence length="187" mass="21158">MNVITTCFSKLKIVVNIFTRDCDITNCISRFPTWKILIFHFILYKSQVINNRVPFTKHYPNNSGIVMSLTHSTVKSFRYAFSGLNTALKNEPNFRIHVVFAILALTFGIFLKLNSLEWLFLTFTIFYVLTLELLNTVLESIVNIANPEINPYAKIAKDVAAACVLLAAFMSIIVGIALFLPKIIAAF</sequence>
<organism evidence="20 21">
    <name type="scientific">Candidatus Woesebacteria bacterium GW2011_GWA1_39_21</name>
    <dbReference type="NCBI Taxonomy" id="1618550"/>
    <lineage>
        <taxon>Bacteria</taxon>
        <taxon>Candidatus Woeseibacteriota</taxon>
    </lineage>
</organism>
<comment type="similarity">
    <text evidence="2">Belongs to the bacterial diacylglycerol kinase family.</text>
</comment>
<keyword evidence="6 19" id="KW-0812">Transmembrane</keyword>